<evidence type="ECO:0000256" key="1">
    <source>
        <dbReference type="ARBA" id="ARBA00001206"/>
    </source>
</evidence>
<evidence type="ECO:0000313" key="17">
    <source>
        <dbReference type="EMBL" id="AQQ72507.1"/>
    </source>
</evidence>
<dbReference type="GO" id="GO:0005737">
    <property type="term" value="C:cytoplasm"/>
    <property type="evidence" value="ECO:0007669"/>
    <property type="project" value="UniProtKB-SubCell"/>
</dbReference>
<comment type="function">
    <text evidence="16">Catalyzes the phosphorylation of pantothenate (Pan), the first step in CoA biosynthesis.</text>
</comment>
<evidence type="ECO:0000256" key="11">
    <source>
        <dbReference type="ARBA" id="ARBA00022840"/>
    </source>
</evidence>
<comment type="cofactor">
    <cofactor evidence="2">
        <name>K(+)</name>
        <dbReference type="ChEBI" id="CHEBI:29103"/>
    </cofactor>
</comment>
<protein>
    <recommendedName>
        <fullName evidence="15 16">Type III pantothenate kinase</fullName>
        <ecNumber evidence="6 16">2.7.1.33</ecNumber>
    </recommendedName>
    <alternativeName>
        <fullName evidence="16">PanK-III</fullName>
    </alternativeName>
    <alternativeName>
        <fullName evidence="16">Pantothenic acid kinase</fullName>
    </alternativeName>
</protein>
<dbReference type="InterPro" id="IPR043129">
    <property type="entry name" value="ATPase_NBD"/>
</dbReference>
<keyword evidence="10 16" id="KW-0418">Kinase</keyword>
<keyword evidence="9 16" id="KW-0547">Nucleotide-binding</keyword>
<feature type="binding site" evidence="16">
    <location>
        <position position="137"/>
    </location>
    <ligand>
        <name>ATP</name>
        <dbReference type="ChEBI" id="CHEBI:30616"/>
    </ligand>
</feature>
<dbReference type="CDD" id="cd24015">
    <property type="entry name" value="ASKHA_NBD_PanK-III"/>
    <property type="match status" value="1"/>
</dbReference>
<feature type="binding site" evidence="16">
    <location>
        <begin position="7"/>
        <end position="14"/>
    </location>
    <ligand>
        <name>ATP</name>
        <dbReference type="ChEBI" id="CHEBI:30616"/>
    </ligand>
</feature>
<comment type="caution">
    <text evidence="16">Lacks conserved residue(s) required for the propagation of feature annotation.</text>
</comment>
<sequence length="265" mass="28593">MNILAIDIGNTNIKFGLFLEGEAQPVKSVGVNDDENIRSTLHSLWEQVPAAPRSKEKLRDAVIVVCSVNPPATERFRTAVSEEIKEKILEIGLDKDVPLPIKLGVEYPADVGVDRVLAAAAAYLVVEQPVIVADFGTAITIDAVDDDGTFMGGIIAPGIAVSAKSLAENTAKLPEIVVNKPVMTLGGNTRDAINNGIYFAAVGLLETTCRKFAEEMEVWPQTIVTGDGAETIKEDCKFVDNWVPSLVIKGIVLAYMKYIQERPVS</sequence>
<comment type="subcellular location">
    <subcellularLocation>
        <location evidence="3 16">Cytoplasm</location>
    </subcellularLocation>
</comment>
<dbReference type="STRING" id="1851148.SMSP2_02893"/>
<keyword evidence="12 16" id="KW-0630">Potassium</keyword>
<reference evidence="18" key="1">
    <citation type="submission" date="2017-02" db="EMBL/GenBank/DDBJ databases">
        <title>Comparative genomics and description of representatives of a novel lineage of planctomycetes thriving in anoxic sediments.</title>
        <authorList>
            <person name="Spring S."/>
            <person name="Bunk B."/>
            <person name="Sproer C."/>
        </authorList>
    </citation>
    <scope>NUCLEOTIDE SEQUENCE [LARGE SCALE GENOMIC DNA]</scope>
    <source>
        <strain evidence="18">SM-Chi-D1</strain>
    </source>
</reference>
<keyword evidence="7 16" id="KW-0963">Cytoplasm</keyword>
<keyword evidence="13 16" id="KW-0173">Coenzyme A biosynthesis</keyword>
<keyword evidence="11 16" id="KW-0067">ATP-binding</keyword>
<proteinExistence type="inferred from homology"/>
<comment type="similarity">
    <text evidence="14 16">Belongs to the type III pantothenate kinase family.</text>
</comment>
<dbReference type="GO" id="GO:0046872">
    <property type="term" value="F:metal ion binding"/>
    <property type="evidence" value="ECO:0007669"/>
    <property type="project" value="UniProtKB-KW"/>
</dbReference>
<evidence type="ECO:0000313" key="18">
    <source>
        <dbReference type="Proteomes" id="UP000188181"/>
    </source>
</evidence>
<dbReference type="Proteomes" id="UP000188181">
    <property type="component" value="Chromosome"/>
</dbReference>
<organism evidence="17 18">
    <name type="scientific">Limihaloglobus sulfuriphilus</name>
    <dbReference type="NCBI Taxonomy" id="1851148"/>
    <lineage>
        <taxon>Bacteria</taxon>
        <taxon>Pseudomonadati</taxon>
        <taxon>Planctomycetota</taxon>
        <taxon>Phycisphaerae</taxon>
        <taxon>Sedimentisphaerales</taxon>
        <taxon>Sedimentisphaeraceae</taxon>
        <taxon>Limihaloglobus</taxon>
    </lineage>
</organism>
<dbReference type="PANTHER" id="PTHR34265">
    <property type="entry name" value="TYPE III PANTOTHENATE KINASE"/>
    <property type="match status" value="1"/>
</dbReference>
<dbReference type="AlphaFoldDB" id="A0A1Q2MJA7"/>
<evidence type="ECO:0000256" key="2">
    <source>
        <dbReference type="ARBA" id="ARBA00001958"/>
    </source>
</evidence>
<dbReference type="HAMAP" id="MF_01274">
    <property type="entry name" value="Pantothen_kinase_3"/>
    <property type="match status" value="1"/>
</dbReference>
<dbReference type="GO" id="GO:0005524">
    <property type="term" value="F:ATP binding"/>
    <property type="evidence" value="ECO:0007669"/>
    <property type="project" value="UniProtKB-UniRule"/>
</dbReference>
<dbReference type="EMBL" id="CP019646">
    <property type="protein sequence ID" value="AQQ72507.1"/>
    <property type="molecule type" value="Genomic_DNA"/>
</dbReference>
<dbReference type="Gene3D" id="3.30.420.40">
    <property type="match status" value="2"/>
</dbReference>
<evidence type="ECO:0000256" key="9">
    <source>
        <dbReference type="ARBA" id="ARBA00022741"/>
    </source>
</evidence>
<dbReference type="PANTHER" id="PTHR34265:SF1">
    <property type="entry name" value="TYPE III PANTOTHENATE KINASE"/>
    <property type="match status" value="1"/>
</dbReference>
<feature type="binding site" evidence="16">
    <location>
        <position position="189"/>
    </location>
    <ligand>
        <name>substrate</name>
    </ligand>
</feature>
<dbReference type="RefSeq" id="WP_186804760.1">
    <property type="nucleotide sequence ID" value="NZ_CP019646.1"/>
</dbReference>
<evidence type="ECO:0000256" key="12">
    <source>
        <dbReference type="ARBA" id="ARBA00022958"/>
    </source>
</evidence>
<evidence type="ECO:0000256" key="5">
    <source>
        <dbReference type="ARBA" id="ARBA00011738"/>
    </source>
</evidence>
<dbReference type="InterPro" id="IPR004619">
    <property type="entry name" value="Type_III_PanK"/>
</dbReference>
<gene>
    <name evidence="16 17" type="primary">coaX</name>
    <name evidence="17" type="ORF">SMSP2_02893</name>
</gene>
<dbReference type="KEGG" id="pbas:SMSP2_02893"/>
<keyword evidence="16" id="KW-0479">Metal-binding</keyword>
<comment type="subunit">
    <text evidence="5 16">Homodimer.</text>
</comment>
<dbReference type="UniPathway" id="UPA00241">
    <property type="reaction ID" value="UER00352"/>
</dbReference>
<dbReference type="GO" id="GO:0015937">
    <property type="term" value="P:coenzyme A biosynthetic process"/>
    <property type="evidence" value="ECO:0007669"/>
    <property type="project" value="UniProtKB-UniRule"/>
</dbReference>
<dbReference type="NCBIfam" id="TIGR00671">
    <property type="entry name" value="baf"/>
    <property type="match status" value="1"/>
</dbReference>
<accession>A0A1Q2MJA7</accession>
<name>A0A1Q2MJA7_9BACT</name>
<evidence type="ECO:0000256" key="8">
    <source>
        <dbReference type="ARBA" id="ARBA00022679"/>
    </source>
</evidence>
<evidence type="ECO:0000256" key="15">
    <source>
        <dbReference type="ARBA" id="ARBA00040883"/>
    </source>
</evidence>
<feature type="binding site" evidence="16">
    <location>
        <position position="134"/>
    </location>
    <ligand>
        <name>K(+)</name>
        <dbReference type="ChEBI" id="CHEBI:29103"/>
    </ligand>
</feature>
<evidence type="ECO:0000256" key="7">
    <source>
        <dbReference type="ARBA" id="ARBA00022490"/>
    </source>
</evidence>
<dbReference type="Pfam" id="PF03309">
    <property type="entry name" value="Pan_kinase"/>
    <property type="match status" value="1"/>
</dbReference>
<evidence type="ECO:0000256" key="13">
    <source>
        <dbReference type="ARBA" id="ARBA00022993"/>
    </source>
</evidence>
<dbReference type="GO" id="GO:0004594">
    <property type="term" value="F:pantothenate kinase activity"/>
    <property type="evidence" value="ECO:0007669"/>
    <property type="project" value="UniProtKB-UniRule"/>
</dbReference>
<feature type="binding site" evidence="16">
    <location>
        <begin position="112"/>
        <end position="115"/>
    </location>
    <ligand>
        <name>substrate</name>
    </ligand>
</feature>
<evidence type="ECO:0000256" key="14">
    <source>
        <dbReference type="ARBA" id="ARBA00038036"/>
    </source>
</evidence>
<evidence type="ECO:0000256" key="6">
    <source>
        <dbReference type="ARBA" id="ARBA00012102"/>
    </source>
</evidence>
<comment type="pathway">
    <text evidence="4 16">Cofactor biosynthesis; coenzyme A biosynthesis; CoA from (R)-pantothenate: step 1/5.</text>
</comment>
<evidence type="ECO:0000256" key="4">
    <source>
        <dbReference type="ARBA" id="ARBA00005225"/>
    </source>
</evidence>
<evidence type="ECO:0000256" key="16">
    <source>
        <dbReference type="HAMAP-Rule" id="MF_01274"/>
    </source>
</evidence>
<keyword evidence="8 16" id="KW-0808">Transferase</keyword>
<evidence type="ECO:0000256" key="3">
    <source>
        <dbReference type="ARBA" id="ARBA00004496"/>
    </source>
</evidence>
<comment type="cofactor">
    <cofactor evidence="16">
        <name>NH4(+)</name>
        <dbReference type="ChEBI" id="CHEBI:28938"/>
    </cofactor>
    <cofactor evidence="16">
        <name>K(+)</name>
        <dbReference type="ChEBI" id="CHEBI:29103"/>
    </cofactor>
    <text evidence="16">A monovalent cation. Ammonium or potassium.</text>
</comment>
<evidence type="ECO:0000256" key="10">
    <source>
        <dbReference type="ARBA" id="ARBA00022777"/>
    </source>
</evidence>
<keyword evidence="18" id="KW-1185">Reference proteome</keyword>
<feature type="active site" description="Proton acceptor" evidence="16">
    <location>
        <position position="114"/>
    </location>
</feature>
<dbReference type="EC" id="2.7.1.33" evidence="6 16"/>
<comment type="catalytic activity">
    <reaction evidence="1 16">
        <text>(R)-pantothenate + ATP = (R)-4'-phosphopantothenate + ADP + H(+)</text>
        <dbReference type="Rhea" id="RHEA:16373"/>
        <dbReference type="ChEBI" id="CHEBI:10986"/>
        <dbReference type="ChEBI" id="CHEBI:15378"/>
        <dbReference type="ChEBI" id="CHEBI:29032"/>
        <dbReference type="ChEBI" id="CHEBI:30616"/>
        <dbReference type="ChEBI" id="CHEBI:456216"/>
        <dbReference type="EC" id="2.7.1.33"/>
    </reaction>
</comment>
<dbReference type="SUPFAM" id="SSF53067">
    <property type="entry name" value="Actin-like ATPase domain"/>
    <property type="match status" value="2"/>
</dbReference>